<dbReference type="EMBL" id="JAPNTZ010000004">
    <property type="protein sequence ID" value="MCY1138983.1"/>
    <property type="molecule type" value="Genomic_DNA"/>
</dbReference>
<dbReference type="InterPro" id="IPR001932">
    <property type="entry name" value="PPM-type_phosphatase-like_dom"/>
</dbReference>
<dbReference type="PANTHER" id="PTHR43156">
    <property type="entry name" value="STAGE II SPORULATION PROTEIN E-RELATED"/>
    <property type="match status" value="1"/>
</dbReference>
<dbReference type="Pfam" id="PF07228">
    <property type="entry name" value="SpoIIE"/>
    <property type="match status" value="1"/>
</dbReference>
<dbReference type="RefSeq" id="WP_267563042.1">
    <property type="nucleotide sequence ID" value="NZ_JAPNTZ010000004.1"/>
</dbReference>
<protein>
    <submittedName>
        <fullName evidence="3">PP2C family protein-serine/threonine phosphatase</fullName>
    </submittedName>
</protein>
<dbReference type="InterPro" id="IPR052016">
    <property type="entry name" value="Bact_Sigma-Reg"/>
</dbReference>
<keyword evidence="1" id="KW-0378">Hydrolase</keyword>
<dbReference type="PANTHER" id="PTHR43156:SF2">
    <property type="entry name" value="STAGE II SPORULATION PROTEIN E"/>
    <property type="match status" value="1"/>
</dbReference>
<dbReference type="SMART" id="SM00331">
    <property type="entry name" value="PP2C_SIG"/>
    <property type="match status" value="1"/>
</dbReference>
<evidence type="ECO:0000256" key="1">
    <source>
        <dbReference type="ARBA" id="ARBA00022801"/>
    </source>
</evidence>
<proteinExistence type="predicted"/>
<sequence>MITAFDAAGPLRTAYLGVDWAAGPLGPVDGWSPALLGAVDLLLHTRSAVTLFWGPEFVLLYNPAYVPMIGDKHPAALGAPAREVFAEIWDEIGPMLETVRAGGNATWTEDMKLLMERHGYSEETYFTFSYSAVRGPDGTIEGVIDIASETTGLVVGRRRLDLLRRLTDRVADVETVDELVDQALPVLSSVPDDLPGVELRLGRATVDDGRVRLPLPEGLELVTGLSPHLPDDEDYRGFLRLVGAALVLGLNRVAVRRAAATERQLAEALQRSLLSHPAQPDHLEVAVRYHPAAEGAWVGGDWYDAFTLPDGSLAVAVGDVTGHDRDAAAAMSQIRNLLRGISYALPVPPDQALTALNDAMTGLSVDVLATVVLARIDLGTHTMRWSNAGHPPPALLTPDGRAAFLRARPEPLLGTRIEATRTSHETHLDPGTTVVFYTDGLLERRDRPIDEGLAVLLDTLTGLSDRSAEDMCDHLTAALAPNAEDDVVLAVVRRRPTEPS</sequence>
<dbReference type="Gene3D" id="3.30.450.20">
    <property type="entry name" value="PAS domain"/>
    <property type="match status" value="1"/>
</dbReference>
<dbReference type="InterPro" id="IPR036457">
    <property type="entry name" value="PPM-type-like_dom_sf"/>
</dbReference>
<organism evidence="3 4">
    <name type="scientific">Paractinoplanes pyxinae</name>
    <dbReference type="NCBI Taxonomy" id="2997416"/>
    <lineage>
        <taxon>Bacteria</taxon>
        <taxon>Bacillati</taxon>
        <taxon>Actinomycetota</taxon>
        <taxon>Actinomycetes</taxon>
        <taxon>Micromonosporales</taxon>
        <taxon>Micromonosporaceae</taxon>
        <taxon>Paractinoplanes</taxon>
    </lineage>
</organism>
<gene>
    <name evidence="3" type="ORF">OWR29_13320</name>
</gene>
<feature type="domain" description="PPM-type phosphatase" evidence="2">
    <location>
        <begin position="283"/>
        <end position="494"/>
    </location>
</feature>
<dbReference type="SUPFAM" id="SSF81606">
    <property type="entry name" value="PP2C-like"/>
    <property type="match status" value="1"/>
</dbReference>
<reference evidence="3" key="1">
    <citation type="submission" date="2022-11" db="EMBL/GenBank/DDBJ databases">
        <authorList>
            <person name="Somphong A."/>
            <person name="Phongsopitanun W."/>
        </authorList>
    </citation>
    <scope>NUCLEOTIDE SEQUENCE</scope>
    <source>
        <strain evidence="3">Pm04-4</strain>
    </source>
</reference>
<evidence type="ECO:0000313" key="3">
    <source>
        <dbReference type="EMBL" id="MCY1138983.1"/>
    </source>
</evidence>
<dbReference type="Proteomes" id="UP001151002">
    <property type="component" value="Unassembled WGS sequence"/>
</dbReference>
<keyword evidence="4" id="KW-1185">Reference proteome</keyword>
<evidence type="ECO:0000259" key="2">
    <source>
        <dbReference type="SMART" id="SM00331"/>
    </source>
</evidence>
<name>A0ABT4AXK9_9ACTN</name>
<evidence type="ECO:0000313" key="4">
    <source>
        <dbReference type="Proteomes" id="UP001151002"/>
    </source>
</evidence>
<dbReference type="Gene3D" id="3.60.40.10">
    <property type="entry name" value="PPM-type phosphatase domain"/>
    <property type="match status" value="1"/>
</dbReference>
<accession>A0ABT4AXK9</accession>
<comment type="caution">
    <text evidence="3">The sequence shown here is derived from an EMBL/GenBank/DDBJ whole genome shotgun (WGS) entry which is preliminary data.</text>
</comment>